<dbReference type="KEGG" id="sami:SAMIE_1031920"/>
<evidence type="ECO:0000259" key="2">
    <source>
        <dbReference type="Pfam" id="PF13462"/>
    </source>
</evidence>
<evidence type="ECO:0000256" key="1">
    <source>
        <dbReference type="SAM" id="SignalP"/>
    </source>
</evidence>
<feature type="signal peptide" evidence="1">
    <location>
        <begin position="1"/>
        <end position="20"/>
    </location>
</feature>
<dbReference type="SUPFAM" id="SSF52833">
    <property type="entry name" value="Thioredoxin-like"/>
    <property type="match status" value="1"/>
</dbReference>
<keyword evidence="3" id="KW-0413">Isomerase</keyword>
<dbReference type="PROSITE" id="PS51257">
    <property type="entry name" value="PROKAR_LIPOPROTEIN"/>
    <property type="match status" value="1"/>
</dbReference>
<evidence type="ECO:0000313" key="3">
    <source>
        <dbReference type="EMBL" id="BBD99691.1"/>
    </source>
</evidence>
<dbReference type="Pfam" id="PF13462">
    <property type="entry name" value="Thioredoxin_4"/>
    <property type="match status" value="1"/>
</dbReference>
<dbReference type="GO" id="GO:0016853">
    <property type="term" value="F:isomerase activity"/>
    <property type="evidence" value="ECO:0007669"/>
    <property type="project" value="UniProtKB-KW"/>
</dbReference>
<evidence type="ECO:0000313" key="4">
    <source>
        <dbReference type="Proteomes" id="UP000279959"/>
    </source>
</evidence>
<organism evidence="3 4">
    <name type="scientific">Sphingobium amiense</name>
    <dbReference type="NCBI Taxonomy" id="135719"/>
    <lineage>
        <taxon>Bacteria</taxon>
        <taxon>Pseudomonadati</taxon>
        <taxon>Pseudomonadota</taxon>
        <taxon>Alphaproteobacteria</taxon>
        <taxon>Sphingomonadales</taxon>
        <taxon>Sphingomonadaceae</taxon>
        <taxon>Sphingobium</taxon>
    </lineage>
</organism>
<gene>
    <name evidence="3" type="ORF">SAMIE_1031920</name>
</gene>
<reference evidence="3 4" key="1">
    <citation type="submission" date="2018-05" db="EMBL/GenBank/DDBJ databases">
        <title>Complete Genome Sequence of the Nonylphenol-Degrading Bacterium Sphingobium amiense DSM 16289T.</title>
        <authorList>
            <person name="Ootsuka M."/>
            <person name="Nishizawa T."/>
            <person name="Ohta H."/>
        </authorList>
    </citation>
    <scope>NUCLEOTIDE SEQUENCE [LARGE SCALE GENOMIC DNA]</scope>
    <source>
        <strain evidence="3 4">DSM 16289</strain>
    </source>
</reference>
<name>A0A494W617_9SPHN</name>
<dbReference type="Gene3D" id="3.40.30.10">
    <property type="entry name" value="Glutaredoxin"/>
    <property type="match status" value="1"/>
</dbReference>
<protein>
    <submittedName>
        <fullName evidence="3">Protein-disulfide isomerase</fullName>
    </submittedName>
</protein>
<proteinExistence type="predicted"/>
<keyword evidence="1" id="KW-0732">Signal</keyword>
<dbReference type="EMBL" id="AP018664">
    <property type="protein sequence ID" value="BBD99691.1"/>
    <property type="molecule type" value="Genomic_DNA"/>
</dbReference>
<keyword evidence="4" id="KW-1185">Reference proteome</keyword>
<feature type="domain" description="Thioredoxin-like fold" evidence="2">
    <location>
        <begin position="56"/>
        <end position="239"/>
    </location>
</feature>
<dbReference type="AlphaFoldDB" id="A0A494W617"/>
<dbReference type="Proteomes" id="UP000279959">
    <property type="component" value="Chromosome"/>
</dbReference>
<sequence length="246" mass="26075">MSAVKALPVIAALSLSLSLAACGKGEDSAKPSGEPVAAVAAPAGTSWSQTVAQTPEGTFLMGNPSAKVKLVEDGSYTCSHCRDFSAEASEEIRKLVDTGKMNFEFRTYVRDPIDLTTALLARCGGKDIFYPLSEQFFANQSAMFDRVQGKDAELKAVDTMAPAERFATLARVAGLVEFAQQRGISADQAKQCLADTAAAERLAKAVETTNSQYNISGTPSFLINGVLLDNVANWASLQPKLKEAGL</sequence>
<feature type="chain" id="PRO_5019839146" evidence="1">
    <location>
        <begin position="21"/>
        <end position="246"/>
    </location>
</feature>
<dbReference type="Gene3D" id="1.10.40.110">
    <property type="match status" value="1"/>
</dbReference>
<dbReference type="InterPro" id="IPR012336">
    <property type="entry name" value="Thioredoxin-like_fold"/>
</dbReference>
<dbReference type="InterPro" id="IPR036249">
    <property type="entry name" value="Thioredoxin-like_sf"/>
</dbReference>
<accession>A0A494W617</accession>